<proteinExistence type="predicted"/>
<comment type="caution">
    <text evidence="1">The sequence shown here is derived from an EMBL/GenBank/DDBJ whole genome shotgun (WGS) entry which is preliminary data.</text>
</comment>
<sequence length="822" mass="87512">MMKKGGLNFLSRRNQSLFDTNVQMRDIENVEFVYDAVVIPDSGTAKVRARPTVKHFSTFGDGAGFAVPTPTVPVLASSTAPQISHTGNTESLPNGGTISSDDLEEGHILIPPPPSIAPPPPPPQFIPPSPGHVTSPPAFFGEPYSPVDLSALEPPSMPPPKPPSQGTPEDVDLSMLRPPPMAPPKPPSYQISTYSPEDIPECPKFTPPLPPTEKPQSPTTNVQKMPPPKPIRFSSISNIDLPPSGSTTPTSTPSGRPASSFISQNTGKLYTVPKTTIPTGQSDKEKMIQHNLLLENPSRNPVGLHVNGKAPTSEKEMSTPQNPVPPVKPVRRNSSGMKLEENLQDLKENVQVTLPNQPATPIRVVNSMTATLETPPDVPNKIPTSIKGSPTAERPAAVLSAQDIIHLSPVDPMRKYSPLLNRKLQSLKTNEPSSGKEAAASPLTLLMAAKEREKQRAVISRENSTKSNSSADSTNGSIHPSDTRPNSFTVTPRPPMSSGSVNPFIEPKLNTENPKVTYSTPEHFAPSNSILIKNPTSIASPKSPSGQYNGFDISFIPPPPEFANSDPEDEAPHNMPPPDPPAKRTDVIPPLNSAPITNGPTNPPSIKSSSTTTPINAVPSTQFKPKPQAPPPSLLKTQPQAPPPSQLKTQPQVPPPSQLKTQAQGPPPSLPKTQPKAPPPSLPKSPPQVPPPSQPKTQPQAPPSVAASQATLLSILQKKMLEMDSKFAPAHEADTGSDDWNSPLFDEDVGGGPSLNSTPKSRSSTLPPQSAGLDMKELENKVTKKAQAKAPASSGSSKQQFGMTFIVRPGTKQPITPVPKTE</sequence>
<evidence type="ECO:0000313" key="1">
    <source>
        <dbReference type="EMBL" id="MCI4389862.1"/>
    </source>
</evidence>
<protein>
    <submittedName>
        <fullName evidence="1">Uncharacterized protein</fullName>
    </submittedName>
</protein>
<gene>
    <name evidence="1" type="ORF">PGIGA_G00115960</name>
</gene>
<accession>A0ACC5XF51</accession>
<evidence type="ECO:0000313" key="2">
    <source>
        <dbReference type="Proteomes" id="UP000829447"/>
    </source>
</evidence>
<keyword evidence="2" id="KW-1185">Reference proteome</keyword>
<dbReference type="EMBL" id="CM040473">
    <property type="protein sequence ID" value="MCI4389862.1"/>
    <property type="molecule type" value="Genomic_DNA"/>
</dbReference>
<organism evidence="1 2">
    <name type="scientific">Pangasianodon gigas</name>
    <name type="common">Mekong giant catfish</name>
    <name type="synonym">Pangasius gigas</name>
    <dbReference type="NCBI Taxonomy" id="30993"/>
    <lineage>
        <taxon>Eukaryota</taxon>
        <taxon>Metazoa</taxon>
        <taxon>Chordata</taxon>
        <taxon>Craniata</taxon>
        <taxon>Vertebrata</taxon>
        <taxon>Euteleostomi</taxon>
        <taxon>Actinopterygii</taxon>
        <taxon>Neopterygii</taxon>
        <taxon>Teleostei</taxon>
        <taxon>Ostariophysi</taxon>
        <taxon>Siluriformes</taxon>
        <taxon>Pangasiidae</taxon>
        <taxon>Pangasianodon</taxon>
    </lineage>
</organism>
<name>A0ACC5XF51_PANGG</name>
<reference evidence="1 2" key="1">
    <citation type="journal article" date="2022" name="bioRxiv">
        <title>An ancient truncated duplication of the anti-Mullerian hormone receptor type 2 gene is a potential conserved master sex determinant in the Pangasiidae catfish family.</title>
        <authorList>
            <person name="Wen M."/>
            <person name="Pan Q."/>
            <person name="Jouanno E."/>
            <person name="Montfort J."/>
            <person name="Zahm M."/>
            <person name="Cabau C."/>
            <person name="Klopp C."/>
            <person name="Iampietro C."/>
            <person name="Roques C."/>
            <person name="Bouchez O."/>
            <person name="Castinel A."/>
            <person name="Donnadieu C."/>
            <person name="Parrinello H."/>
            <person name="Poncet C."/>
            <person name="Belmonte E."/>
            <person name="Gautier V."/>
            <person name="Avarre J.-C."/>
            <person name="Dugue R."/>
            <person name="Gustiano R."/>
            <person name="Ha T.T.T."/>
            <person name="Campet M."/>
            <person name="Sriphairoj K."/>
            <person name="Ribolli J."/>
            <person name="de Almeida F.L."/>
            <person name="Desvignes T."/>
            <person name="Postlethwait J.H."/>
            <person name="Bucao C.F."/>
            <person name="Robinson-Rechavi M."/>
            <person name="Bobe J."/>
            <person name="Herpin A."/>
            <person name="Guiguen Y."/>
        </authorList>
    </citation>
    <scope>NUCLEOTIDE SEQUENCE [LARGE SCALE GENOMIC DNA]</scope>
    <source>
        <strain evidence="1">YG-Dec2019</strain>
    </source>
</reference>
<dbReference type="Proteomes" id="UP000829447">
    <property type="component" value="Linkage Group LG20"/>
</dbReference>